<dbReference type="AlphaFoldDB" id="A0A7J0FJ90"/>
<feature type="region of interest" description="Disordered" evidence="1">
    <location>
        <begin position="90"/>
        <end position="122"/>
    </location>
</feature>
<name>A0A7J0FJ90_9ERIC</name>
<accession>A0A7J0FJ90</accession>
<keyword evidence="3" id="KW-1185">Reference proteome</keyword>
<feature type="compositionally biased region" description="Low complexity" evidence="1">
    <location>
        <begin position="92"/>
        <end position="122"/>
    </location>
</feature>
<feature type="compositionally biased region" description="Acidic residues" evidence="1">
    <location>
        <begin position="17"/>
        <end position="42"/>
    </location>
</feature>
<reference evidence="2 3" key="1">
    <citation type="submission" date="2019-07" db="EMBL/GenBank/DDBJ databases">
        <title>De Novo Assembly of kiwifruit Actinidia rufa.</title>
        <authorList>
            <person name="Sugita-Konishi S."/>
            <person name="Sato K."/>
            <person name="Mori E."/>
            <person name="Abe Y."/>
            <person name="Kisaki G."/>
            <person name="Hamano K."/>
            <person name="Suezawa K."/>
            <person name="Otani M."/>
            <person name="Fukuda T."/>
            <person name="Manabe T."/>
            <person name="Gomi K."/>
            <person name="Tabuchi M."/>
            <person name="Akimitsu K."/>
            <person name="Kataoka I."/>
        </authorList>
    </citation>
    <scope>NUCLEOTIDE SEQUENCE [LARGE SCALE GENOMIC DNA]</scope>
    <source>
        <strain evidence="3">cv. Fuchu</strain>
    </source>
</reference>
<gene>
    <name evidence="2" type="ORF">Acr_13g0001660</name>
</gene>
<evidence type="ECO:0000256" key="1">
    <source>
        <dbReference type="SAM" id="MobiDB-lite"/>
    </source>
</evidence>
<comment type="caution">
    <text evidence="2">The sequence shown here is derived from an EMBL/GenBank/DDBJ whole genome shotgun (WGS) entry which is preliminary data.</text>
</comment>
<organism evidence="2 3">
    <name type="scientific">Actinidia rufa</name>
    <dbReference type="NCBI Taxonomy" id="165716"/>
    <lineage>
        <taxon>Eukaryota</taxon>
        <taxon>Viridiplantae</taxon>
        <taxon>Streptophyta</taxon>
        <taxon>Embryophyta</taxon>
        <taxon>Tracheophyta</taxon>
        <taxon>Spermatophyta</taxon>
        <taxon>Magnoliopsida</taxon>
        <taxon>eudicotyledons</taxon>
        <taxon>Gunneridae</taxon>
        <taxon>Pentapetalae</taxon>
        <taxon>asterids</taxon>
        <taxon>Ericales</taxon>
        <taxon>Actinidiaceae</taxon>
        <taxon>Actinidia</taxon>
    </lineage>
</organism>
<dbReference type="EMBL" id="BJWL01000013">
    <property type="protein sequence ID" value="GFY98765.1"/>
    <property type="molecule type" value="Genomic_DNA"/>
</dbReference>
<sequence>MSKEGDSLTDLSSMGSEENEGNSDDQSDDLDGNSDEQGDDEDRNSREQGDDEGNPVMMKKETRVNKVVMKEIRVTMMEGFLVRVVSTENGNSENFPLSSPESPSSSPEFPSSSSPCSIEFSSSSSSNQVYWKKIWVMMKKTMKKGTRSNKATMATEIQVTIMEGFLVRVVPTENGNSGKSWDFENFHS</sequence>
<proteinExistence type="predicted"/>
<feature type="region of interest" description="Disordered" evidence="1">
    <location>
        <begin position="1"/>
        <end position="62"/>
    </location>
</feature>
<dbReference type="Proteomes" id="UP000585474">
    <property type="component" value="Unassembled WGS sequence"/>
</dbReference>
<protein>
    <submittedName>
        <fullName evidence="2">Uncharacterized protein</fullName>
    </submittedName>
</protein>
<evidence type="ECO:0000313" key="2">
    <source>
        <dbReference type="EMBL" id="GFY98765.1"/>
    </source>
</evidence>
<evidence type="ECO:0000313" key="3">
    <source>
        <dbReference type="Proteomes" id="UP000585474"/>
    </source>
</evidence>